<name>A0AAE9WBP0_9SCHI</name>
<feature type="transmembrane region" description="Helical" evidence="8">
    <location>
        <begin position="215"/>
        <end position="237"/>
    </location>
</feature>
<evidence type="ECO:0000256" key="4">
    <source>
        <dbReference type="ARBA" id="ARBA00022989"/>
    </source>
</evidence>
<sequence>MSTESSGSDKATSKIDHVIVDEKKNDSTGSSSNSLVERELSMDERKRLLRRLDLVLAPTIMIFYLIAFLDRTNIGNAKVAGMSEDLHLKGNQFNIVTSLFYVTFILLEIPITLLIKKVQPKQMLTLIVLTFSLTTIFTGFVQNFAGFLVTRLVLGACEAGLFPCLTVYLTMIYSRDELAPRIAYLFAASALSGAFSGLFAYAILHMQNVGGYAGWRWLFIIEGLIGFVSGVLGYFIIPNDPAKAWFLSEPYRDMVRHRKEQRRSDLADQFDWKSIFDAFKDKKIYLSSLAEFGQDTCLYGFSTFLPAIIQGMGHQSLSVQYLTIPVYILGAVVYIVASFLSDRFRSRGLILIASNIFPIIGYILLLTCQGKNDVLYFACYLCSLGIYTGAGLNVTWLSANVAPHYKRATAISMQMAIANSAGILSGQVYQFPPKYVAGHATSLVAIGIATVLHILTILYYSAKNASKRRCMEQLTPKELSKQPQNDEDPLFLYML</sequence>
<feature type="transmembrane region" description="Helical" evidence="8">
    <location>
        <begin position="296"/>
        <end position="313"/>
    </location>
</feature>
<gene>
    <name evidence="10" type="primary">tna1</name>
    <name evidence="10" type="ORF">SOMG_00823</name>
</gene>
<evidence type="ECO:0000256" key="7">
    <source>
        <dbReference type="SAM" id="MobiDB-lite"/>
    </source>
</evidence>
<keyword evidence="2" id="KW-0813">Transport</keyword>
<feature type="compositionally biased region" description="Basic and acidic residues" evidence="7">
    <location>
        <begin position="11"/>
        <end position="26"/>
    </location>
</feature>
<evidence type="ECO:0000313" key="11">
    <source>
        <dbReference type="Proteomes" id="UP001212411"/>
    </source>
</evidence>
<dbReference type="SUPFAM" id="SSF103473">
    <property type="entry name" value="MFS general substrate transporter"/>
    <property type="match status" value="1"/>
</dbReference>
<comment type="similarity">
    <text evidence="6">Belongs to the major facilitator superfamily. Allantoate permease family.</text>
</comment>
<feature type="domain" description="Major facilitator superfamily (MFS) profile" evidence="9">
    <location>
        <begin position="56"/>
        <end position="465"/>
    </location>
</feature>
<dbReference type="EMBL" id="CP115611">
    <property type="protein sequence ID" value="WBW72943.1"/>
    <property type="molecule type" value="Genomic_DNA"/>
</dbReference>
<protein>
    <submittedName>
        <fullName evidence="10">Carboxylic acid transmembrane transporter Tna1</fullName>
    </submittedName>
</protein>
<dbReference type="InterPro" id="IPR036259">
    <property type="entry name" value="MFS_trans_sf"/>
</dbReference>
<evidence type="ECO:0000256" key="3">
    <source>
        <dbReference type="ARBA" id="ARBA00022692"/>
    </source>
</evidence>
<evidence type="ECO:0000256" key="8">
    <source>
        <dbReference type="SAM" id="Phobius"/>
    </source>
</evidence>
<feature type="transmembrane region" description="Helical" evidence="8">
    <location>
        <begin position="148"/>
        <end position="170"/>
    </location>
</feature>
<evidence type="ECO:0000256" key="2">
    <source>
        <dbReference type="ARBA" id="ARBA00022448"/>
    </source>
</evidence>
<dbReference type="FunFam" id="1.20.1250.20:FF:000068">
    <property type="entry name" value="MFS general substrate transporter"/>
    <property type="match status" value="1"/>
</dbReference>
<accession>A0AAE9WBP0</accession>
<feature type="transmembrane region" description="Helical" evidence="8">
    <location>
        <begin position="123"/>
        <end position="142"/>
    </location>
</feature>
<keyword evidence="3 8" id="KW-0812">Transmembrane</keyword>
<feature type="transmembrane region" description="Helical" evidence="8">
    <location>
        <begin position="48"/>
        <end position="69"/>
    </location>
</feature>
<feature type="transmembrane region" description="Helical" evidence="8">
    <location>
        <begin position="374"/>
        <end position="396"/>
    </location>
</feature>
<feature type="transmembrane region" description="Helical" evidence="8">
    <location>
        <begin position="182"/>
        <end position="203"/>
    </location>
</feature>
<dbReference type="CDD" id="cd17327">
    <property type="entry name" value="MFS_FEN2_like"/>
    <property type="match status" value="1"/>
</dbReference>
<evidence type="ECO:0000256" key="6">
    <source>
        <dbReference type="ARBA" id="ARBA00037968"/>
    </source>
</evidence>
<dbReference type="FunFam" id="1.20.1250.20:FF:000018">
    <property type="entry name" value="MFS transporter permease"/>
    <property type="match status" value="1"/>
</dbReference>
<dbReference type="RefSeq" id="XP_056037186.1">
    <property type="nucleotide sequence ID" value="XM_056179616.1"/>
</dbReference>
<dbReference type="Gene3D" id="1.20.1250.20">
    <property type="entry name" value="MFS general substrate transporter like domains"/>
    <property type="match status" value="2"/>
</dbReference>
<evidence type="ECO:0000313" key="10">
    <source>
        <dbReference type="EMBL" id="WBW72943.1"/>
    </source>
</evidence>
<feature type="transmembrane region" description="Helical" evidence="8">
    <location>
        <begin position="435"/>
        <end position="460"/>
    </location>
</feature>
<feature type="compositionally biased region" description="Polar residues" evidence="7">
    <location>
        <begin position="1"/>
        <end position="10"/>
    </location>
</feature>
<comment type="subcellular location">
    <subcellularLocation>
        <location evidence="1">Membrane</location>
        <topology evidence="1">Multi-pass membrane protein</topology>
    </subcellularLocation>
</comment>
<dbReference type="KEGG" id="som:SOMG_00823"/>
<dbReference type="GeneID" id="80874305"/>
<keyword evidence="4 8" id="KW-1133">Transmembrane helix</keyword>
<dbReference type="Proteomes" id="UP001212411">
    <property type="component" value="Chromosome 1"/>
</dbReference>
<feature type="transmembrane region" description="Helical" evidence="8">
    <location>
        <begin position="408"/>
        <end position="429"/>
    </location>
</feature>
<keyword evidence="11" id="KW-1185">Reference proteome</keyword>
<organism evidence="10 11">
    <name type="scientific">Schizosaccharomyces osmophilus</name>
    <dbReference type="NCBI Taxonomy" id="2545709"/>
    <lineage>
        <taxon>Eukaryota</taxon>
        <taxon>Fungi</taxon>
        <taxon>Dikarya</taxon>
        <taxon>Ascomycota</taxon>
        <taxon>Taphrinomycotina</taxon>
        <taxon>Schizosaccharomycetes</taxon>
        <taxon>Schizosaccharomycetales</taxon>
        <taxon>Schizosaccharomycetaceae</taxon>
        <taxon>Schizosaccharomyces</taxon>
    </lineage>
</organism>
<dbReference type="Pfam" id="PF07690">
    <property type="entry name" value="MFS_1"/>
    <property type="match status" value="1"/>
</dbReference>
<evidence type="ECO:0000256" key="5">
    <source>
        <dbReference type="ARBA" id="ARBA00023136"/>
    </source>
</evidence>
<dbReference type="GO" id="GO:0016020">
    <property type="term" value="C:membrane"/>
    <property type="evidence" value="ECO:0007669"/>
    <property type="project" value="UniProtKB-SubCell"/>
</dbReference>
<dbReference type="PANTHER" id="PTHR43791">
    <property type="entry name" value="PERMEASE-RELATED"/>
    <property type="match status" value="1"/>
</dbReference>
<proteinExistence type="inferred from homology"/>
<feature type="transmembrane region" description="Helical" evidence="8">
    <location>
        <begin position="349"/>
        <end position="368"/>
    </location>
</feature>
<feature type="region of interest" description="Disordered" evidence="7">
    <location>
        <begin position="1"/>
        <end position="37"/>
    </location>
</feature>
<dbReference type="InterPro" id="IPR011701">
    <property type="entry name" value="MFS"/>
</dbReference>
<keyword evidence="5 8" id="KW-0472">Membrane</keyword>
<feature type="transmembrane region" description="Helical" evidence="8">
    <location>
        <begin position="92"/>
        <end position="111"/>
    </location>
</feature>
<evidence type="ECO:0000256" key="1">
    <source>
        <dbReference type="ARBA" id="ARBA00004141"/>
    </source>
</evidence>
<evidence type="ECO:0000259" key="9">
    <source>
        <dbReference type="PROSITE" id="PS50850"/>
    </source>
</evidence>
<dbReference type="GO" id="GO:0022857">
    <property type="term" value="F:transmembrane transporter activity"/>
    <property type="evidence" value="ECO:0007669"/>
    <property type="project" value="InterPro"/>
</dbReference>
<dbReference type="PROSITE" id="PS50850">
    <property type="entry name" value="MFS"/>
    <property type="match status" value="1"/>
</dbReference>
<reference evidence="10 11" key="1">
    <citation type="journal article" date="2023" name="G3 (Bethesda)">
        <title>A high-quality reference genome for the fission yeast Schizosaccharomyces osmophilus.</title>
        <authorList>
            <person name="Jia G.S."/>
            <person name="Zhang W.C."/>
            <person name="Liang Y."/>
            <person name="Liu X.H."/>
            <person name="Rhind N."/>
            <person name="Pidoux A."/>
            <person name="Brysch-Herzberg M."/>
            <person name="Du L.L."/>
        </authorList>
    </citation>
    <scope>NUCLEOTIDE SEQUENCE [LARGE SCALE GENOMIC DNA]</scope>
    <source>
        <strain evidence="10 11">CBS 15793</strain>
    </source>
</reference>
<dbReference type="AlphaFoldDB" id="A0AAE9WBP0"/>
<dbReference type="PANTHER" id="PTHR43791:SF24">
    <property type="entry name" value="NICOTINIC ACID PLASMA MEMBRANE TRANSPORTER"/>
    <property type="match status" value="1"/>
</dbReference>
<feature type="transmembrane region" description="Helical" evidence="8">
    <location>
        <begin position="319"/>
        <end position="337"/>
    </location>
</feature>
<dbReference type="InterPro" id="IPR020846">
    <property type="entry name" value="MFS_dom"/>
</dbReference>